<dbReference type="Proteomes" id="UP000800092">
    <property type="component" value="Unassembled WGS sequence"/>
</dbReference>
<organism evidence="2 3">
    <name type="scientific">Viridothelium virens</name>
    <name type="common">Speckled blister lichen</name>
    <name type="synonym">Trypethelium virens</name>
    <dbReference type="NCBI Taxonomy" id="1048519"/>
    <lineage>
        <taxon>Eukaryota</taxon>
        <taxon>Fungi</taxon>
        <taxon>Dikarya</taxon>
        <taxon>Ascomycota</taxon>
        <taxon>Pezizomycotina</taxon>
        <taxon>Dothideomycetes</taxon>
        <taxon>Dothideomycetes incertae sedis</taxon>
        <taxon>Trypetheliales</taxon>
        <taxon>Trypetheliaceae</taxon>
        <taxon>Viridothelium</taxon>
    </lineage>
</organism>
<reference evidence="2" key="1">
    <citation type="journal article" date="2020" name="Stud. Mycol.">
        <title>101 Dothideomycetes genomes: a test case for predicting lifestyles and emergence of pathogens.</title>
        <authorList>
            <person name="Haridas S."/>
            <person name="Albert R."/>
            <person name="Binder M."/>
            <person name="Bloem J."/>
            <person name="Labutti K."/>
            <person name="Salamov A."/>
            <person name="Andreopoulos B."/>
            <person name="Baker S."/>
            <person name="Barry K."/>
            <person name="Bills G."/>
            <person name="Bluhm B."/>
            <person name="Cannon C."/>
            <person name="Castanera R."/>
            <person name="Culley D."/>
            <person name="Daum C."/>
            <person name="Ezra D."/>
            <person name="Gonzalez J."/>
            <person name="Henrissat B."/>
            <person name="Kuo A."/>
            <person name="Liang C."/>
            <person name="Lipzen A."/>
            <person name="Lutzoni F."/>
            <person name="Magnuson J."/>
            <person name="Mondo S."/>
            <person name="Nolan M."/>
            <person name="Ohm R."/>
            <person name="Pangilinan J."/>
            <person name="Park H.-J."/>
            <person name="Ramirez L."/>
            <person name="Alfaro M."/>
            <person name="Sun H."/>
            <person name="Tritt A."/>
            <person name="Yoshinaga Y."/>
            <person name="Zwiers L.-H."/>
            <person name="Turgeon B."/>
            <person name="Goodwin S."/>
            <person name="Spatafora J."/>
            <person name="Crous P."/>
            <person name="Grigoriev I."/>
        </authorList>
    </citation>
    <scope>NUCLEOTIDE SEQUENCE</scope>
    <source>
        <strain evidence="2">Tuck. ex Michener</strain>
    </source>
</reference>
<proteinExistence type="predicted"/>
<dbReference type="EMBL" id="ML991780">
    <property type="protein sequence ID" value="KAF2237466.1"/>
    <property type="molecule type" value="Genomic_DNA"/>
</dbReference>
<name>A0A6A6HH86_VIRVR</name>
<dbReference type="GO" id="GO:0043022">
    <property type="term" value="F:ribosome binding"/>
    <property type="evidence" value="ECO:0007669"/>
    <property type="project" value="InterPro"/>
</dbReference>
<dbReference type="PANTHER" id="PTHR28250">
    <property type="entry name" value="CYTOCHROME B PRE-MRNA-PROCESSING PROTEIN 6"/>
    <property type="match status" value="1"/>
</dbReference>
<dbReference type="Pfam" id="PF20180">
    <property type="entry name" value="UQCC2_CBP6"/>
    <property type="match status" value="1"/>
</dbReference>
<feature type="region of interest" description="Disordered" evidence="1">
    <location>
        <begin position="65"/>
        <end position="92"/>
    </location>
</feature>
<accession>A0A6A6HH86</accession>
<evidence type="ECO:0000313" key="2">
    <source>
        <dbReference type="EMBL" id="KAF2237466.1"/>
    </source>
</evidence>
<dbReference type="AlphaFoldDB" id="A0A6A6HH86"/>
<gene>
    <name evidence="2" type="ORF">EV356DRAFT_16834</name>
</gene>
<evidence type="ECO:0000256" key="1">
    <source>
        <dbReference type="SAM" id="MobiDB-lite"/>
    </source>
</evidence>
<protein>
    <submittedName>
        <fullName evidence="2">Uncharacterized protein</fullName>
    </submittedName>
</protein>
<dbReference type="PANTHER" id="PTHR28250:SF1">
    <property type="entry name" value="CYTOCHROME B PRE-MRNA-PROCESSING PROTEIN 6"/>
    <property type="match status" value="1"/>
</dbReference>
<dbReference type="InterPro" id="IPR037653">
    <property type="entry name" value="Cbp6"/>
</dbReference>
<dbReference type="OrthoDB" id="2107880at2759"/>
<feature type="compositionally biased region" description="Low complexity" evidence="1">
    <location>
        <begin position="77"/>
        <end position="89"/>
    </location>
</feature>
<keyword evidence="3" id="KW-1185">Reference proteome</keyword>
<dbReference type="GO" id="GO:0034551">
    <property type="term" value="P:mitochondrial respiratory chain complex III assembly"/>
    <property type="evidence" value="ECO:0007669"/>
    <property type="project" value="TreeGrafter"/>
</dbReference>
<dbReference type="GO" id="GO:0061671">
    <property type="term" value="C:Cbp3p-Cbp6 complex"/>
    <property type="evidence" value="ECO:0007669"/>
    <property type="project" value="InterPro"/>
</dbReference>
<sequence length="165" mass="18746">MTTSKKLSPVILYNNSGDFAFGASFQKTPSTMSRAIAAKHYERILQAWPKDLLRPTVSLQKLLQKRLENQNPEPAVGSPASGSPASSPSLKQTAFSEGAELRQINALYSLLDNRYSKQYPVSKRLMNPTFDPTYYHRLSHEIEQAPNLSFFERLLRRVKARIRFS</sequence>
<evidence type="ECO:0000313" key="3">
    <source>
        <dbReference type="Proteomes" id="UP000800092"/>
    </source>
</evidence>